<comment type="caution">
    <text evidence="3">The sequence shown here is derived from an EMBL/GenBank/DDBJ whole genome shotgun (WGS) entry which is preliminary data.</text>
</comment>
<organism evidence="3 4">
    <name type="scientific">Achlya hypogyna</name>
    <name type="common">Oomycete</name>
    <name type="synonym">Protoachlya hypogyna</name>
    <dbReference type="NCBI Taxonomy" id="1202772"/>
    <lineage>
        <taxon>Eukaryota</taxon>
        <taxon>Sar</taxon>
        <taxon>Stramenopiles</taxon>
        <taxon>Oomycota</taxon>
        <taxon>Saprolegniomycetes</taxon>
        <taxon>Saprolegniales</taxon>
        <taxon>Achlyaceae</taxon>
        <taxon>Achlya</taxon>
    </lineage>
</organism>
<dbReference type="GO" id="GO:0016787">
    <property type="term" value="F:hydrolase activity"/>
    <property type="evidence" value="ECO:0007669"/>
    <property type="project" value="UniProtKB-KW"/>
</dbReference>
<evidence type="ECO:0000313" key="3">
    <source>
        <dbReference type="EMBL" id="OQR81346.1"/>
    </source>
</evidence>
<feature type="domain" description="Alpha/beta hydrolase fold-3" evidence="2">
    <location>
        <begin position="129"/>
        <end position="322"/>
    </location>
</feature>
<dbReference type="Gene3D" id="3.40.50.1820">
    <property type="entry name" value="alpha/beta hydrolase"/>
    <property type="match status" value="1"/>
</dbReference>
<evidence type="ECO:0000313" key="4">
    <source>
        <dbReference type="Proteomes" id="UP000243579"/>
    </source>
</evidence>
<keyword evidence="1" id="KW-0378">Hydrolase</keyword>
<name>A0A1V9Y6M4_ACHHY</name>
<reference evidence="3 4" key="1">
    <citation type="journal article" date="2014" name="Genome Biol. Evol.">
        <title>The secreted proteins of Achlya hypogyna and Thraustotheca clavata identify the ancestral oomycete secretome and reveal gene acquisitions by horizontal gene transfer.</title>
        <authorList>
            <person name="Misner I."/>
            <person name="Blouin N."/>
            <person name="Leonard G."/>
            <person name="Richards T.A."/>
            <person name="Lane C.E."/>
        </authorList>
    </citation>
    <scope>NUCLEOTIDE SEQUENCE [LARGE SCALE GENOMIC DNA]</scope>
    <source>
        <strain evidence="3 4">ATCC 48635</strain>
    </source>
</reference>
<dbReference type="Proteomes" id="UP000243579">
    <property type="component" value="Unassembled WGS sequence"/>
</dbReference>
<dbReference type="OrthoDB" id="66669at2759"/>
<dbReference type="STRING" id="1202772.A0A1V9Y6M4"/>
<keyword evidence="4" id="KW-1185">Reference proteome</keyword>
<dbReference type="Pfam" id="PF07859">
    <property type="entry name" value="Abhydrolase_3"/>
    <property type="match status" value="1"/>
</dbReference>
<protein>
    <recommendedName>
        <fullName evidence="2">Alpha/beta hydrolase fold-3 domain-containing protein</fullName>
    </recommendedName>
</protein>
<sequence>MEWRRDLQPLSAVSGLRLNWRFVRKALAMFSRRLVGRFEPPVEGWSLGTTLVVWYLTQVNNNDRDANRKILAASARFVDSMLKEPTFPVAGDGFRGVWLRNPSPASHPITFTSTVRAAALQCTHACYPGGGFTTCTARSQLGAIADIRKVLAKEYDLDARIFSFDYTLAPEARYPTQIHEALAAYSFVATTFPTHPIVLVGDSAGGNLVLALMLSLKAQATMRPPAAAVVISPWCNTDVRTFSPSYAQAHHMDAYLPLDASDAIFHDPLVVPELGDFTGCCPVLLHYGGKESFADDCARLAAVLRQQKVPLTVEVEPLAPHVSPILASLLGEMGLRGVRAIAAFVASTAATTSPWQRLQ</sequence>
<dbReference type="PANTHER" id="PTHR48081">
    <property type="entry name" value="AB HYDROLASE SUPERFAMILY PROTEIN C4A8.06C"/>
    <property type="match status" value="1"/>
</dbReference>
<proteinExistence type="predicted"/>
<dbReference type="EMBL" id="JNBR01002799">
    <property type="protein sequence ID" value="OQR81346.1"/>
    <property type="molecule type" value="Genomic_DNA"/>
</dbReference>
<accession>A0A1V9Y6M4</accession>
<dbReference type="InterPro" id="IPR013094">
    <property type="entry name" value="AB_hydrolase_3"/>
</dbReference>
<dbReference type="SUPFAM" id="SSF53474">
    <property type="entry name" value="alpha/beta-Hydrolases"/>
    <property type="match status" value="1"/>
</dbReference>
<dbReference type="InterPro" id="IPR050300">
    <property type="entry name" value="GDXG_lipolytic_enzyme"/>
</dbReference>
<dbReference type="InterPro" id="IPR029058">
    <property type="entry name" value="AB_hydrolase_fold"/>
</dbReference>
<evidence type="ECO:0000259" key="2">
    <source>
        <dbReference type="Pfam" id="PF07859"/>
    </source>
</evidence>
<gene>
    <name evidence="3" type="ORF">ACHHYP_16489</name>
</gene>
<evidence type="ECO:0000256" key="1">
    <source>
        <dbReference type="ARBA" id="ARBA00022801"/>
    </source>
</evidence>
<dbReference type="AlphaFoldDB" id="A0A1V9Y6M4"/>
<dbReference type="PANTHER" id="PTHR48081:SF8">
    <property type="entry name" value="ALPHA_BETA HYDROLASE FOLD-3 DOMAIN-CONTAINING PROTEIN-RELATED"/>
    <property type="match status" value="1"/>
</dbReference>